<dbReference type="EMBL" id="ML119051">
    <property type="protein sequence ID" value="ROT43458.1"/>
    <property type="molecule type" value="Genomic_DNA"/>
</dbReference>
<dbReference type="GeneID" id="39582316"/>
<sequence length="193" mass="20855">MARDGWIVTTHLIHQPHQPHPQNAPTSPTLSHAITQQGAHPLLPSLGDKEHYSGVLHTGVTADWGVFVPTGGLLAAVVSQVGHLPEGKRTSWQKVTSVDYDRYQAITIQNIDGSQLYPGLNSERSSTPEARSLGRISPESGVIREGKMVGTLEGVSTVISLYPHSASAQDTMRFAVHQRFSLAIVSPSDLQLQ</sequence>
<gene>
    <name evidence="2" type="ORF">SODALDRAFT_355664</name>
</gene>
<evidence type="ECO:0000256" key="1">
    <source>
        <dbReference type="SAM" id="MobiDB-lite"/>
    </source>
</evidence>
<feature type="region of interest" description="Disordered" evidence="1">
    <location>
        <begin position="13"/>
        <end position="32"/>
    </location>
</feature>
<feature type="compositionally biased region" description="Polar residues" evidence="1">
    <location>
        <begin position="23"/>
        <end position="32"/>
    </location>
</feature>
<accession>A0A3N2Q9X5</accession>
<name>A0A3N2Q9X5_SODAK</name>
<organism evidence="2 3">
    <name type="scientific">Sodiomyces alkalinus (strain CBS 110278 / VKM F-3762 / F11)</name>
    <name type="common">Alkaliphilic filamentous fungus</name>
    <dbReference type="NCBI Taxonomy" id="1314773"/>
    <lineage>
        <taxon>Eukaryota</taxon>
        <taxon>Fungi</taxon>
        <taxon>Dikarya</taxon>
        <taxon>Ascomycota</taxon>
        <taxon>Pezizomycotina</taxon>
        <taxon>Sordariomycetes</taxon>
        <taxon>Hypocreomycetidae</taxon>
        <taxon>Glomerellales</taxon>
        <taxon>Plectosphaerellaceae</taxon>
        <taxon>Sodiomyces</taxon>
    </lineage>
</organism>
<keyword evidence="3" id="KW-1185">Reference proteome</keyword>
<dbReference type="RefSeq" id="XP_028471264.1">
    <property type="nucleotide sequence ID" value="XM_028613838.1"/>
</dbReference>
<dbReference type="AlphaFoldDB" id="A0A3N2Q9X5"/>
<evidence type="ECO:0000313" key="3">
    <source>
        <dbReference type="Proteomes" id="UP000272025"/>
    </source>
</evidence>
<reference evidence="2 3" key="1">
    <citation type="journal article" date="2018" name="Mol. Ecol.">
        <title>The obligate alkalophilic soda-lake fungus Sodiomyces alkalinus has shifted to a protein diet.</title>
        <authorList>
            <person name="Grum-Grzhimaylo A.A."/>
            <person name="Falkoski D.L."/>
            <person name="van den Heuvel J."/>
            <person name="Valero-Jimenez C.A."/>
            <person name="Min B."/>
            <person name="Choi I.G."/>
            <person name="Lipzen A."/>
            <person name="Daum C.G."/>
            <person name="Aanen D.K."/>
            <person name="Tsang A."/>
            <person name="Henrissat B."/>
            <person name="Bilanenko E.N."/>
            <person name="de Vries R.P."/>
            <person name="van Kan J.A.L."/>
            <person name="Grigoriev I.V."/>
            <person name="Debets A.J.M."/>
        </authorList>
    </citation>
    <scope>NUCLEOTIDE SEQUENCE [LARGE SCALE GENOMIC DNA]</scope>
    <source>
        <strain evidence="2 3">F11</strain>
    </source>
</reference>
<proteinExistence type="predicted"/>
<protein>
    <submittedName>
        <fullName evidence="2">Uncharacterized protein</fullName>
    </submittedName>
</protein>
<dbReference type="Proteomes" id="UP000272025">
    <property type="component" value="Unassembled WGS sequence"/>
</dbReference>
<evidence type="ECO:0000313" key="2">
    <source>
        <dbReference type="EMBL" id="ROT43458.1"/>
    </source>
</evidence>